<accession>A0A8S9HMC9</accession>
<feature type="compositionally biased region" description="Polar residues" evidence="1">
    <location>
        <begin position="31"/>
        <end position="40"/>
    </location>
</feature>
<dbReference type="EMBL" id="QGKW02001940">
    <property type="protein sequence ID" value="KAF2557502.1"/>
    <property type="molecule type" value="Genomic_DNA"/>
</dbReference>
<dbReference type="Proteomes" id="UP000712281">
    <property type="component" value="Unassembled WGS sequence"/>
</dbReference>
<reference evidence="2" key="1">
    <citation type="submission" date="2019-12" db="EMBL/GenBank/DDBJ databases">
        <title>Genome sequencing and annotation of Brassica cretica.</title>
        <authorList>
            <person name="Studholme D.J."/>
            <person name="Sarris P.F."/>
        </authorList>
    </citation>
    <scope>NUCLEOTIDE SEQUENCE</scope>
    <source>
        <strain evidence="2">PFS-001/15</strain>
        <tissue evidence="2">Leaf</tissue>
    </source>
</reference>
<gene>
    <name evidence="2" type="ORF">F2Q68_00017252</name>
</gene>
<proteinExistence type="predicted"/>
<dbReference type="AlphaFoldDB" id="A0A8S9HMC9"/>
<name>A0A8S9HMC9_BRACR</name>
<feature type="region of interest" description="Disordered" evidence="1">
    <location>
        <begin position="29"/>
        <end position="74"/>
    </location>
</feature>
<evidence type="ECO:0000256" key="1">
    <source>
        <dbReference type="SAM" id="MobiDB-lite"/>
    </source>
</evidence>
<evidence type="ECO:0000313" key="3">
    <source>
        <dbReference type="Proteomes" id="UP000712281"/>
    </source>
</evidence>
<evidence type="ECO:0000313" key="2">
    <source>
        <dbReference type="EMBL" id="KAF2557502.1"/>
    </source>
</evidence>
<organism evidence="2 3">
    <name type="scientific">Brassica cretica</name>
    <name type="common">Mustard</name>
    <dbReference type="NCBI Taxonomy" id="69181"/>
    <lineage>
        <taxon>Eukaryota</taxon>
        <taxon>Viridiplantae</taxon>
        <taxon>Streptophyta</taxon>
        <taxon>Embryophyta</taxon>
        <taxon>Tracheophyta</taxon>
        <taxon>Spermatophyta</taxon>
        <taxon>Magnoliopsida</taxon>
        <taxon>eudicotyledons</taxon>
        <taxon>Gunneridae</taxon>
        <taxon>Pentapetalae</taxon>
        <taxon>rosids</taxon>
        <taxon>malvids</taxon>
        <taxon>Brassicales</taxon>
        <taxon>Brassicaceae</taxon>
        <taxon>Brassiceae</taxon>
        <taxon>Brassica</taxon>
    </lineage>
</organism>
<sequence length="157" mass="17615">MTDARTAYTRRDGYSDRYEWKEGGKDRKLTSAYTRQNSSDETFHDSHKSSGKRIASQIVTPARHDNDDNVTKHPRVSPCLLTFSPTEKVLPADAQIIGALNDMEIIDTTNTDVELHDTMMVAETQDNDLLGEDLMDMEDGTNTETEGNGRKVFGITE</sequence>
<comment type="caution">
    <text evidence="2">The sequence shown here is derived from an EMBL/GenBank/DDBJ whole genome shotgun (WGS) entry which is preliminary data.</text>
</comment>
<protein>
    <submittedName>
        <fullName evidence="2">Uncharacterized protein</fullName>
    </submittedName>
</protein>
<feature type="compositionally biased region" description="Basic and acidic residues" evidence="1">
    <location>
        <begin position="62"/>
        <end position="71"/>
    </location>
</feature>